<evidence type="ECO:0000256" key="7">
    <source>
        <dbReference type="ARBA" id="ARBA00022927"/>
    </source>
</evidence>
<evidence type="ECO:0000313" key="16">
    <source>
        <dbReference type="EMBL" id="KCZ88708.1"/>
    </source>
</evidence>
<dbReference type="EMBL" id="ARYJ01000005">
    <property type="protein sequence ID" value="KCZ88708.1"/>
    <property type="molecule type" value="Genomic_DNA"/>
</dbReference>
<dbReference type="AlphaFoldDB" id="A0A059FDW7"/>
<dbReference type="PRINTS" id="PR01900">
    <property type="entry name" value="YIDCPROTEIN"/>
</dbReference>
<keyword evidence="9 13" id="KW-0472">Membrane</keyword>
<evidence type="ECO:0000259" key="14">
    <source>
        <dbReference type="Pfam" id="PF02096"/>
    </source>
</evidence>
<evidence type="ECO:0000256" key="13">
    <source>
        <dbReference type="HAMAP-Rule" id="MF_01810"/>
    </source>
</evidence>
<dbReference type="RefSeq" id="WP_035581591.1">
    <property type="nucleotide sequence ID" value="NZ_ARYJ01000005.1"/>
</dbReference>
<keyword evidence="4 13" id="KW-0813">Transport</keyword>
<evidence type="ECO:0000256" key="3">
    <source>
        <dbReference type="ARBA" id="ARBA00015325"/>
    </source>
</evidence>
<feature type="transmembrane region" description="Helical" evidence="13">
    <location>
        <begin position="372"/>
        <end position="395"/>
    </location>
</feature>
<comment type="subcellular location">
    <subcellularLocation>
        <location evidence="1">Cell inner membrane</location>
        <topology evidence="1">Multi-pass membrane protein</topology>
    </subcellularLocation>
    <subcellularLocation>
        <location evidence="13">Cell membrane</location>
        <topology evidence="13">Multi-pass membrane protein</topology>
    </subcellularLocation>
</comment>
<organism evidence="16 17">
    <name type="scientific">Hyphomonas jannaschiana VP2</name>
    <dbReference type="NCBI Taxonomy" id="1280952"/>
    <lineage>
        <taxon>Bacteria</taxon>
        <taxon>Pseudomonadati</taxon>
        <taxon>Pseudomonadota</taxon>
        <taxon>Alphaproteobacteria</taxon>
        <taxon>Hyphomonadales</taxon>
        <taxon>Hyphomonadaceae</taxon>
        <taxon>Hyphomonas</taxon>
    </lineage>
</organism>
<dbReference type="InterPro" id="IPR001708">
    <property type="entry name" value="YidC/ALB3/OXA1/COX18"/>
</dbReference>
<feature type="transmembrane region" description="Helical" evidence="13">
    <location>
        <begin position="441"/>
        <end position="466"/>
    </location>
</feature>
<dbReference type="HAMAP" id="MF_01810">
    <property type="entry name" value="YidC_type1"/>
    <property type="match status" value="1"/>
</dbReference>
<dbReference type="InterPro" id="IPR038221">
    <property type="entry name" value="YidC_periplasmic_sf"/>
</dbReference>
<evidence type="ECO:0000256" key="6">
    <source>
        <dbReference type="ARBA" id="ARBA00022692"/>
    </source>
</evidence>
<keyword evidence="8 13" id="KW-1133">Transmembrane helix</keyword>
<sequence>MEKEDQRNFLLAMVLMIALVLGYQKFFVEPAQKKYEAQQAAVEAESQAKTADTGVVAIDQLKPVEEALADNARIDFQGEGVDGSIRLAGARIDDVSLHDYYLTVEKKQEVRLFRPENSEYGYFATYYWASGGTLVAGRNSPWTVVSGDKLTPDSPVVLKLEGDGVTIERTISLDENYMFTFTDKVTNTSDTPRSFRAVGSLERFGDFKGFLEATDPGSSVSTAAHMGLMGHTDGSLRMKKFKGLYDMKSIKGESADGTFPAPNGGWWGLSDKYWLGALIPQQDMFFAGMIDKRKLATGKDLELRTESATLDLAPGASATMENRIFAGAKRYEVLKDYEKNLGIPKFEDAIDWGMLFFLTKPFFYALEWLSGIVGSFGWAILAFTVLVKLPLVPLYNQSYKSMAKMKKLQEPTQEIRERFKADPQRQQQEIMKLYKEEGANPLGGCLPILVTIPIFFALFKTLYATIEMRHASFMFLKDLSAPDPTAIGNLFGLIPWWSAADLKSIPFLGMVIGVGILPILYGATMAALQTLSPPPPDPMQRRMIQFMPLIFLFVFGGFPAGLVMYYVWSNTLSFIQQYFIMRRNGVDTEIGKFVKKLFSGGKEPAS</sequence>
<feature type="transmembrane region" description="Helical" evidence="13">
    <location>
        <begin position="549"/>
        <end position="568"/>
    </location>
</feature>
<dbReference type="STRING" id="1280952.HJA_10074"/>
<feature type="transmembrane region" description="Helical" evidence="13">
    <location>
        <begin position="6"/>
        <end position="23"/>
    </location>
</feature>
<dbReference type="InterPro" id="IPR047196">
    <property type="entry name" value="YidC_ALB_C"/>
</dbReference>
<accession>A0A059FDW7</accession>
<keyword evidence="6 13" id="KW-0812">Transmembrane</keyword>
<dbReference type="GO" id="GO:0032977">
    <property type="term" value="F:membrane insertase activity"/>
    <property type="evidence" value="ECO:0007669"/>
    <property type="project" value="InterPro"/>
</dbReference>
<keyword evidence="7 13" id="KW-0653">Protein transport</keyword>
<dbReference type="InterPro" id="IPR028055">
    <property type="entry name" value="YidC/Oxa/ALB_C"/>
</dbReference>
<keyword evidence="17" id="KW-1185">Reference proteome</keyword>
<dbReference type="NCBIfam" id="TIGR03593">
    <property type="entry name" value="yidC_nterm"/>
    <property type="match status" value="1"/>
</dbReference>
<protein>
    <recommendedName>
        <fullName evidence="3 13">Membrane protein insertase YidC</fullName>
    </recommendedName>
    <alternativeName>
        <fullName evidence="12 13">Foldase YidC</fullName>
    </alternativeName>
    <alternativeName>
        <fullName evidence="11 13">Membrane integrase YidC</fullName>
    </alternativeName>
    <alternativeName>
        <fullName evidence="13">Membrane protein YidC</fullName>
    </alternativeName>
</protein>
<dbReference type="InterPro" id="IPR019998">
    <property type="entry name" value="Membr_insert_YidC"/>
</dbReference>
<feature type="domain" description="Membrane insertase YidC N-terminal" evidence="15">
    <location>
        <begin position="73"/>
        <end position="364"/>
    </location>
</feature>
<dbReference type="Proteomes" id="UP000024816">
    <property type="component" value="Unassembled WGS sequence"/>
</dbReference>
<dbReference type="eggNOG" id="COG0706">
    <property type="taxonomic scope" value="Bacteria"/>
</dbReference>
<dbReference type="NCBIfam" id="TIGR03592">
    <property type="entry name" value="yidC_oxa1_cterm"/>
    <property type="match status" value="1"/>
</dbReference>
<reference evidence="16 17" key="1">
    <citation type="journal article" date="2014" name="Antonie Van Leeuwenhoek">
        <title>Hyphomonas beringensis sp. nov. and Hyphomonas chukchiensis sp. nov., isolated from surface seawater of the Bering Sea and Chukchi Sea.</title>
        <authorList>
            <person name="Li C."/>
            <person name="Lai Q."/>
            <person name="Li G."/>
            <person name="Dong C."/>
            <person name="Wang J."/>
            <person name="Liao Y."/>
            <person name="Shao Z."/>
        </authorList>
    </citation>
    <scope>NUCLEOTIDE SEQUENCE [LARGE SCALE GENOMIC DNA]</scope>
    <source>
        <strain evidence="16 17">VP2</strain>
    </source>
</reference>
<evidence type="ECO:0000256" key="1">
    <source>
        <dbReference type="ARBA" id="ARBA00004429"/>
    </source>
</evidence>
<comment type="caution">
    <text evidence="16">The sequence shown here is derived from an EMBL/GenBank/DDBJ whole genome shotgun (WGS) entry which is preliminary data.</text>
</comment>
<dbReference type="NCBIfam" id="NF002353">
    <property type="entry name" value="PRK01318.1-4"/>
    <property type="match status" value="1"/>
</dbReference>
<gene>
    <name evidence="13" type="primary">yidC</name>
    <name evidence="16" type="ORF">HJA_10074</name>
</gene>
<feature type="domain" description="Membrane insertase YidC/Oxa/ALB C-terminal" evidence="14">
    <location>
        <begin position="376"/>
        <end position="582"/>
    </location>
</feature>
<name>A0A059FDW7_9PROT</name>
<comment type="similarity">
    <text evidence="2 13">Belongs to the OXA1/ALB3/YidC family. Type 1 subfamily.</text>
</comment>
<dbReference type="Pfam" id="PF14849">
    <property type="entry name" value="YidC_periplas"/>
    <property type="match status" value="1"/>
</dbReference>
<evidence type="ECO:0000256" key="9">
    <source>
        <dbReference type="ARBA" id="ARBA00023136"/>
    </source>
</evidence>
<evidence type="ECO:0000256" key="11">
    <source>
        <dbReference type="ARBA" id="ARBA00033245"/>
    </source>
</evidence>
<dbReference type="PANTHER" id="PTHR12428">
    <property type="entry name" value="OXA1"/>
    <property type="match status" value="1"/>
</dbReference>
<evidence type="ECO:0000256" key="5">
    <source>
        <dbReference type="ARBA" id="ARBA00022475"/>
    </source>
</evidence>
<dbReference type="PRINTS" id="PR00701">
    <property type="entry name" value="60KDINNERMP"/>
</dbReference>
<dbReference type="GO" id="GO:0015031">
    <property type="term" value="P:protein transport"/>
    <property type="evidence" value="ECO:0007669"/>
    <property type="project" value="UniProtKB-KW"/>
</dbReference>
<dbReference type="PANTHER" id="PTHR12428:SF65">
    <property type="entry name" value="CYTOCHROME C OXIDASE ASSEMBLY PROTEIN COX18, MITOCHONDRIAL"/>
    <property type="match status" value="1"/>
</dbReference>
<evidence type="ECO:0000259" key="15">
    <source>
        <dbReference type="Pfam" id="PF14849"/>
    </source>
</evidence>
<evidence type="ECO:0000256" key="8">
    <source>
        <dbReference type="ARBA" id="ARBA00022989"/>
    </source>
</evidence>
<proteinExistence type="inferred from homology"/>
<dbReference type="GO" id="GO:0005886">
    <property type="term" value="C:plasma membrane"/>
    <property type="evidence" value="ECO:0007669"/>
    <property type="project" value="UniProtKB-SubCell"/>
</dbReference>
<evidence type="ECO:0000256" key="12">
    <source>
        <dbReference type="ARBA" id="ARBA00033342"/>
    </source>
</evidence>
<comment type="subunit">
    <text evidence="13">Interacts with the Sec translocase complex via SecD. Specifically interacts with transmembrane segments of nascent integral membrane proteins during membrane integration.</text>
</comment>
<dbReference type="PATRIC" id="fig|1280952.3.peg.2011"/>
<evidence type="ECO:0000256" key="2">
    <source>
        <dbReference type="ARBA" id="ARBA00010527"/>
    </source>
</evidence>
<dbReference type="CDD" id="cd20070">
    <property type="entry name" value="5TM_YidC_Alb3"/>
    <property type="match status" value="1"/>
</dbReference>
<keyword evidence="10 13" id="KW-0143">Chaperone</keyword>
<dbReference type="Gene3D" id="2.70.98.90">
    <property type="match status" value="1"/>
</dbReference>
<evidence type="ECO:0000256" key="10">
    <source>
        <dbReference type="ARBA" id="ARBA00023186"/>
    </source>
</evidence>
<dbReference type="Pfam" id="PF02096">
    <property type="entry name" value="60KD_IMP"/>
    <property type="match status" value="1"/>
</dbReference>
<dbReference type="CDD" id="cd19961">
    <property type="entry name" value="EcYidC-like_peri"/>
    <property type="match status" value="1"/>
</dbReference>
<dbReference type="InterPro" id="IPR028053">
    <property type="entry name" value="Membr_insert_YidC_N"/>
</dbReference>
<evidence type="ECO:0000256" key="4">
    <source>
        <dbReference type="ARBA" id="ARBA00022448"/>
    </source>
</evidence>
<keyword evidence="5 13" id="KW-1003">Cell membrane</keyword>
<comment type="function">
    <text evidence="13">Required for the insertion and/or proper folding and/or complex formation of integral membrane proteins into the membrane. Involved in integration of membrane proteins that insert both dependently and independently of the Sec translocase complex, as well as at least some lipoproteins. Aids folding of multispanning membrane proteins.</text>
</comment>
<dbReference type="GO" id="GO:0051205">
    <property type="term" value="P:protein insertion into membrane"/>
    <property type="evidence" value="ECO:0007669"/>
    <property type="project" value="TreeGrafter"/>
</dbReference>
<feature type="transmembrane region" description="Helical" evidence="13">
    <location>
        <begin position="505"/>
        <end position="528"/>
    </location>
</feature>
<evidence type="ECO:0000313" key="17">
    <source>
        <dbReference type="Proteomes" id="UP000024816"/>
    </source>
</evidence>
<dbReference type="OrthoDB" id="9780552at2"/>